<evidence type="ECO:0000256" key="1">
    <source>
        <dbReference type="SAM" id="Phobius"/>
    </source>
</evidence>
<organism evidence="2 3">
    <name type="scientific">Candidatus Yanofskybacteria bacterium CG10_big_fil_rev_8_21_14_0_10_36_16</name>
    <dbReference type="NCBI Taxonomy" id="1975096"/>
    <lineage>
        <taxon>Bacteria</taxon>
        <taxon>Candidatus Yanofskyibacteriota</taxon>
    </lineage>
</organism>
<evidence type="ECO:0000313" key="3">
    <source>
        <dbReference type="Proteomes" id="UP000228496"/>
    </source>
</evidence>
<keyword evidence="1" id="KW-1133">Transmembrane helix</keyword>
<dbReference type="AlphaFoldDB" id="A0A2J0Q6G9"/>
<keyword evidence="1" id="KW-0472">Membrane</keyword>
<feature type="transmembrane region" description="Helical" evidence="1">
    <location>
        <begin position="41"/>
        <end position="69"/>
    </location>
</feature>
<name>A0A2J0Q6G9_9BACT</name>
<comment type="caution">
    <text evidence="2">The sequence shown here is derived from an EMBL/GenBank/DDBJ whole genome shotgun (WGS) entry which is preliminary data.</text>
</comment>
<dbReference type="Proteomes" id="UP000228496">
    <property type="component" value="Unassembled WGS sequence"/>
</dbReference>
<protein>
    <submittedName>
        <fullName evidence="2">Uncharacterized protein</fullName>
    </submittedName>
</protein>
<sequence>MTDNYYYQITAQRGLEKEYNQITNAANQVIQPPSSGRYAALYFLAIVGDIVDFFPGVSFFVDLILFIPFAMLGHSASKKTDAMHEFTGNLVSKVEQIENTILALRRNYALVLKTARKFRPLRKVAAKISKSLKFGKRSKVFMKIFGSAIIDLVPYLGIIPFRTLSVYSSKKEEKEAYELAVNEILPAYAVAAQERAVEIQELNEIMATEAIAE</sequence>
<accession>A0A2J0Q6G9</accession>
<gene>
    <name evidence="2" type="ORF">COV29_04510</name>
</gene>
<reference evidence="2 3" key="1">
    <citation type="submission" date="2017-09" db="EMBL/GenBank/DDBJ databases">
        <title>Depth-based differentiation of microbial function through sediment-hosted aquifers and enrichment of novel symbionts in the deep terrestrial subsurface.</title>
        <authorList>
            <person name="Probst A.J."/>
            <person name="Ladd B."/>
            <person name="Jarett J.K."/>
            <person name="Geller-Mcgrath D.E."/>
            <person name="Sieber C.M."/>
            <person name="Emerson J.B."/>
            <person name="Anantharaman K."/>
            <person name="Thomas B.C."/>
            <person name="Malmstrom R."/>
            <person name="Stieglmeier M."/>
            <person name="Klingl A."/>
            <person name="Woyke T."/>
            <person name="Ryan C.M."/>
            <person name="Banfield J.F."/>
        </authorList>
    </citation>
    <scope>NUCLEOTIDE SEQUENCE [LARGE SCALE GENOMIC DNA]</scope>
    <source>
        <strain evidence="2">CG10_big_fil_rev_8_21_14_0_10_36_16</strain>
    </source>
</reference>
<proteinExistence type="predicted"/>
<evidence type="ECO:0000313" key="2">
    <source>
        <dbReference type="EMBL" id="PJE50402.1"/>
    </source>
</evidence>
<keyword evidence="1" id="KW-0812">Transmembrane</keyword>
<dbReference type="EMBL" id="PCXQ01000007">
    <property type="protein sequence ID" value="PJE50402.1"/>
    <property type="molecule type" value="Genomic_DNA"/>
</dbReference>